<evidence type="ECO:0000313" key="3">
    <source>
        <dbReference type="EMBL" id="RDX56264.1"/>
    </source>
</evidence>
<feature type="region of interest" description="Disordered" evidence="1">
    <location>
        <begin position="53"/>
        <end position="74"/>
    </location>
</feature>
<sequence>MIATELILAFGAVLAVAAKWSTQDRHVAALLRVERRRGGLKGDSGSCCYKTRAQDKGPRWHRTPRRQPEIDICQ</sequence>
<evidence type="ECO:0000256" key="2">
    <source>
        <dbReference type="SAM" id="SignalP"/>
    </source>
</evidence>
<organism evidence="3 4">
    <name type="scientific">Lentinus brumalis</name>
    <dbReference type="NCBI Taxonomy" id="2498619"/>
    <lineage>
        <taxon>Eukaryota</taxon>
        <taxon>Fungi</taxon>
        <taxon>Dikarya</taxon>
        <taxon>Basidiomycota</taxon>
        <taxon>Agaricomycotina</taxon>
        <taxon>Agaricomycetes</taxon>
        <taxon>Polyporales</taxon>
        <taxon>Polyporaceae</taxon>
        <taxon>Lentinus</taxon>
    </lineage>
</organism>
<reference evidence="3 4" key="1">
    <citation type="journal article" date="2018" name="Biotechnol. Biofuels">
        <title>Integrative visual omics of the white-rot fungus Polyporus brumalis exposes the biotechnological potential of its oxidative enzymes for delignifying raw plant biomass.</title>
        <authorList>
            <person name="Miyauchi S."/>
            <person name="Rancon A."/>
            <person name="Drula E."/>
            <person name="Hage H."/>
            <person name="Chaduli D."/>
            <person name="Favel A."/>
            <person name="Grisel S."/>
            <person name="Henrissat B."/>
            <person name="Herpoel-Gimbert I."/>
            <person name="Ruiz-Duenas F.J."/>
            <person name="Chevret D."/>
            <person name="Hainaut M."/>
            <person name="Lin J."/>
            <person name="Wang M."/>
            <person name="Pangilinan J."/>
            <person name="Lipzen A."/>
            <person name="Lesage-Meessen L."/>
            <person name="Navarro D."/>
            <person name="Riley R."/>
            <person name="Grigoriev I.V."/>
            <person name="Zhou S."/>
            <person name="Raouche S."/>
            <person name="Rosso M.N."/>
        </authorList>
    </citation>
    <scope>NUCLEOTIDE SEQUENCE [LARGE SCALE GENOMIC DNA]</scope>
    <source>
        <strain evidence="3 4">BRFM 1820</strain>
    </source>
</reference>
<accession>A0A371DUS3</accession>
<evidence type="ECO:0000256" key="1">
    <source>
        <dbReference type="SAM" id="MobiDB-lite"/>
    </source>
</evidence>
<dbReference type="Proteomes" id="UP000256964">
    <property type="component" value="Unassembled WGS sequence"/>
</dbReference>
<dbReference type="AlphaFoldDB" id="A0A371DUS3"/>
<gene>
    <name evidence="3" type="ORF">OH76DRAFT_608708</name>
</gene>
<keyword evidence="4" id="KW-1185">Reference proteome</keyword>
<evidence type="ECO:0008006" key="5">
    <source>
        <dbReference type="Google" id="ProtNLM"/>
    </source>
</evidence>
<dbReference type="EMBL" id="KZ857381">
    <property type="protein sequence ID" value="RDX56264.1"/>
    <property type="molecule type" value="Genomic_DNA"/>
</dbReference>
<evidence type="ECO:0000313" key="4">
    <source>
        <dbReference type="Proteomes" id="UP000256964"/>
    </source>
</evidence>
<proteinExistence type="predicted"/>
<feature type="chain" id="PRO_5016696167" description="Secreted protein" evidence="2">
    <location>
        <begin position="18"/>
        <end position="74"/>
    </location>
</feature>
<feature type="signal peptide" evidence="2">
    <location>
        <begin position="1"/>
        <end position="17"/>
    </location>
</feature>
<name>A0A371DUS3_9APHY</name>
<protein>
    <recommendedName>
        <fullName evidence="5">Secreted protein</fullName>
    </recommendedName>
</protein>
<keyword evidence="2" id="KW-0732">Signal</keyword>